<comment type="catalytic activity">
    <reaction evidence="1">
        <text>ATP + protein L-histidine = ADP + protein N-phospho-L-histidine.</text>
        <dbReference type="EC" id="2.7.13.3"/>
    </reaction>
</comment>
<feature type="domain" description="Histidine kinase" evidence="11">
    <location>
        <begin position="316"/>
        <end position="537"/>
    </location>
</feature>
<comment type="similarity">
    <text evidence="2">In the N-terminal section; belongs to the phytochrome family.</text>
</comment>
<dbReference type="CDD" id="cd00082">
    <property type="entry name" value="HisKA"/>
    <property type="match status" value="1"/>
</dbReference>
<evidence type="ECO:0000256" key="2">
    <source>
        <dbReference type="ARBA" id="ARBA00006402"/>
    </source>
</evidence>
<dbReference type="InterPro" id="IPR011006">
    <property type="entry name" value="CheY-like_superfamily"/>
</dbReference>
<comment type="caution">
    <text evidence="13">The sequence shown here is derived from an EMBL/GenBank/DDBJ whole genome shotgun (WGS) entry which is preliminary data.</text>
</comment>
<dbReference type="InterPro" id="IPR036890">
    <property type="entry name" value="HATPase_C_sf"/>
</dbReference>
<keyword evidence="7" id="KW-0902">Two-component regulatory system</keyword>
<dbReference type="InterPro" id="IPR001789">
    <property type="entry name" value="Sig_transdc_resp-reg_receiver"/>
</dbReference>
<dbReference type="FunFam" id="3.30.565.10:FF:000010">
    <property type="entry name" value="Sensor histidine kinase RcsC"/>
    <property type="match status" value="1"/>
</dbReference>
<keyword evidence="5" id="KW-0808">Transferase</keyword>
<dbReference type="Gene3D" id="6.10.340.10">
    <property type="match status" value="1"/>
</dbReference>
<dbReference type="EMBL" id="RSCL01000001">
    <property type="protein sequence ID" value="RUT10245.1"/>
    <property type="molecule type" value="Genomic_DNA"/>
</dbReference>
<reference evidence="13" key="1">
    <citation type="submission" date="2018-12" db="EMBL/GenBank/DDBJ databases">
        <authorList>
            <person name="Will S."/>
            <person name="Neumann-Schaal M."/>
            <person name="Henke P."/>
        </authorList>
    </citation>
    <scope>NUCLEOTIDE SEQUENCE</scope>
    <source>
        <strain evidence="13">PCC 7102</strain>
    </source>
</reference>
<keyword evidence="4 9" id="KW-0597">Phosphoprotein</keyword>
<proteinExistence type="inferred from homology"/>
<evidence type="ECO:0000259" key="11">
    <source>
        <dbReference type="PROSITE" id="PS50109"/>
    </source>
</evidence>
<reference evidence="13" key="2">
    <citation type="journal article" date="2019" name="Genome Biol. Evol.">
        <title>Day and night: Metabolic profiles and evolutionary relationships of six axenic non-marine cyanobacteria.</title>
        <authorList>
            <person name="Will S.E."/>
            <person name="Henke P."/>
            <person name="Boedeker C."/>
            <person name="Huang S."/>
            <person name="Brinkmann H."/>
            <person name="Rohde M."/>
            <person name="Jarek M."/>
            <person name="Friedl T."/>
            <person name="Seufert S."/>
            <person name="Schumacher M."/>
            <person name="Overmann J."/>
            <person name="Neumann-Schaal M."/>
            <person name="Petersen J."/>
        </authorList>
    </citation>
    <scope>NUCLEOTIDE SEQUENCE [LARGE SCALE GENOMIC DNA]</scope>
    <source>
        <strain evidence="13">PCC 7102</strain>
    </source>
</reference>
<dbReference type="PANTHER" id="PTHR43047:SF72">
    <property type="entry name" value="OSMOSENSING HISTIDINE PROTEIN KINASE SLN1"/>
    <property type="match status" value="1"/>
</dbReference>
<evidence type="ECO:0000256" key="1">
    <source>
        <dbReference type="ARBA" id="ARBA00000085"/>
    </source>
</evidence>
<dbReference type="SMART" id="SM00387">
    <property type="entry name" value="HATPase_c"/>
    <property type="match status" value="1"/>
</dbReference>
<evidence type="ECO:0000256" key="8">
    <source>
        <dbReference type="ARBA" id="ARBA00074306"/>
    </source>
</evidence>
<sequence>MALQWLLKFVNKNNYLTIQRKILFGYIIALLIVMFGSLLPIIIADYFQAQANEYRIRVRRERKLLGDLRADTLSLLTITSFPSSLQKPKNFQQAKATALTRITQSKQLFTKLNQKSQKSSNPIFKHLFAKYKENYLDYLQNLENLLNKTENRLLERQMFRVKESFANLYSSNDTEETQEFVHQLGSVIEISEKQEEIAEDDLSRAQLIRIIIIIIGINIAIVLSYLFIRYLSYTIASPIINIIKVTKQASNQAKTKSNFDCKVFVTKDVTQDNDISQLANCINDLLNQLQTVVEEQKKTEASLDGANQAKSKFLASMSHELRTPLNGILGYAQILANSQNLTEEQKHGIKTIYECGFHLLNLINDILDLSKMEARKMELQLVDIHLPSFLQGIVEICRIKAEQKGIDFVYESPNNLPAGISIDKKRLRQVLINLLTNAIKFTDTGCVKLQVKFAESKPNYAKINFAVVDTGVGMNTNQIKMIFSPFEQVVNNDRPNEGNGLGLTISQKIVEMMGSNIQVKSQVGVGTLFEFELESRLAEDWTESSTITSRGKIIGYSDPEKKILIVDDSWENRSLFISLLEPLGFAVIEASNGKEGIDRAKQHHPDLIISDVTMPIMNGWEMLAKMRQSELFQDTVIIIASPNVYEIDRQKTLLSGADGFLTRPVQPEELYNMLTKHLKINWTYAAPPVESSSEAVTVFTSAMVIPPVSDLTLLLEYARKGQIKGIKQELDKIARMDEKYHIFVRQLNKYAKNLNIQKIRNFIQEYIRN</sequence>
<feature type="modified residue" description="4-aspartylphosphate" evidence="9">
    <location>
        <position position="611"/>
    </location>
</feature>
<keyword evidence="14" id="KW-1185">Reference proteome</keyword>
<dbReference type="AlphaFoldDB" id="A0A3S1CTS6"/>
<dbReference type="InterPro" id="IPR003594">
    <property type="entry name" value="HATPase_dom"/>
</dbReference>
<dbReference type="InterPro" id="IPR003661">
    <property type="entry name" value="HisK_dim/P_dom"/>
</dbReference>
<dbReference type="PROSITE" id="PS50110">
    <property type="entry name" value="RESPONSE_REGULATORY"/>
    <property type="match status" value="1"/>
</dbReference>
<dbReference type="SUPFAM" id="SSF55874">
    <property type="entry name" value="ATPase domain of HSP90 chaperone/DNA topoisomerase II/histidine kinase"/>
    <property type="match status" value="1"/>
</dbReference>
<dbReference type="GO" id="GO:0009927">
    <property type="term" value="F:histidine phosphotransfer kinase activity"/>
    <property type="evidence" value="ECO:0007669"/>
    <property type="project" value="TreeGrafter"/>
</dbReference>
<evidence type="ECO:0000256" key="4">
    <source>
        <dbReference type="ARBA" id="ARBA00022553"/>
    </source>
</evidence>
<dbReference type="SUPFAM" id="SSF47384">
    <property type="entry name" value="Homodimeric domain of signal transducing histidine kinase"/>
    <property type="match status" value="1"/>
</dbReference>
<protein>
    <recommendedName>
        <fullName evidence="8">Circadian input-output histidine kinase CikA</fullName>
        <ecNumber evidence="3">2.7.13.3</ecNumber>
    </recommendedName>
</protein>
<dbReference type="PROSITE" id="PS50109">
    <property type="entry name" value="HIS_KIN"/>
    <property type="match status" value="1"/>
</dbReference>
<dbReference type="SUPFAM" id="SSF52172">
    <property type="entry name" value="CheY-like"/>
    <property type="match status" value="1"/>
</dbReference>
<evidence type="ECO:0000256" key="9">
    <source>
        <dbReference type="PROSITE-ProRule" id="PRU00169"/>
    </source>
</evidence>
<keyword evidence="10" id="KW-0812">Transmembrane</keyword>
<feature type="domain" description="Response regulatory" evidence="12">
    <location>
        <begin position="562"/>
        <end position="678"/>
    </location>
</feature>
<keyword evidence="10" id="KW-1133">Transmembrane helix</keyword>
<dbReference type="Pfam" id="PF02518">
    <property type="entry name" value="HATPase_c"/>
    <property type="match status" value="1"/>
</dbReference>
<keyword evidence="10" id="KW-0472">Membrane</keyword>
<dbReference type="Pfam" id="PF00072">
    <property type="entry name" value="Response_reg"/>
    <property type="match status" value="1"/>
</dbReference>
<evidence type="ECO:0000256" key="10">
    <source>
        <dbReference type="SAM" id="Phobius"/>
    </source>
</evidence>
<evidence type="ECO:0000259" key="12">
    <source>
        <dbReference type="PROSITE" id="PS50110"/>
    </source>
</evidence>
<dbReference type="CDD" id="cd16922">
    <property type="entry name" value="HATPase_EvgS-ArcB-TorS-like"/>
    <property type="match status" value="1"/>
</dbReference>
<evidence type="ECO:0000313" key="14">
    <source>
        <dbReference type="Proteomes" id="UP000271624"/>
    </source>
</evidence>
<evidence type="ECO:0000313" key="13">
    <source>
        <dbReference type="EMBL" id="RUT10245.1"/>
    </source>
</evidence>
<dbReference type="Gene3D" id="1.10.287.130">
    <property type="match status" value="1"/>
</dbReference>
<dbReference type="PRINTS" id="PR00344">
    <property type="entry name" value="BCTRLSENSOR"/>
</dbReference>
<dbReference type="GO" id="GO:0000155">
    <property type="term" value="F:phosphorelay sensor kinase activity"/>
    <property type="evidence" value="ECO:0007669"/>
    <property type="project" value="InterPro"/>
</dbReference>
<keyword evidence="6" id="KW-0418">Kinase</keyword>
<dbReference type="Pfam" id="PF00512">
    <property type="entry name" value="HisKA"/>
    <property type="match status" value="1"/>
</dbReference>
<evidence type="ECO:0000256" key="6">
    <source>
        <dbReference type="ARBA" id="ARBA00022777"/>
    </source>
</evidence>
<dbReference type="PANTHER" id="PTHR43047">
    <property type="entry name" value="TWO-COMPONENT HISTIDINE PROTEIN KINASE"/>
    <property type="match status" value="1"/>
</dbReference>
<dbReference type="InterPro" id="IPR005467">
    <property type="entry name" value="His_kinase_dom"/>
</dbReference>
<evidence type="ECO:0000256" key="7">
    <source>
        <dbReference type="ARBA" id="ARBA00023012"/>
    </source>
</evidence>
<dbReference type="Proteomes" id="UP000271624">
    <property type="component" value="Unassembled WGS sequence"/>
</dbReference>
<name>A0A3S1CTS6_9CYAN</name>
<evidence type="ECO:0000256" key="5">
    <source>
        <dbReference type="ARBA" id="ARBA00022679"/>
    </source>
</evidence>
<dbReference type="CDD" id="cd17546">
    <property type="entry name" value="REC_hyHK_CKI1_RcsC-like"/>
    <property type="match status" value="1"/>
</dbReference>
<feature type="transmembrane region" description="Helical" evidence="10">
    <location>
        <begin position="207"/>
        <end position="228"/>
    </location>
</feature>
<feature type="transmembrane region" description="Helical" evidence="10">
    <location>
        <begin position="23"/>
        <end position="47"/>
    </location>
</feature>
<gene>
    <name evidence="13" type="ORF">DSM106972_007400</name>
</gene>
<dbReference type="Gene3D" id="3.40.50.2300">
    <property type="match status" value="1"/>
</dbReference>
<dbReference type="SMART" id="SM00388">
    <property type="entry name" value="HisKA"/>
    <property type="match status" value="1"/>
</dbReference>
<organism evidence="13 14">
    <name type="scientific">Dulcicalothrix desertica PCC 7102</name>
    <dbReference type="NCBI Taxonomy" id="232991"/>
    <lineage>
        <taxon>Bacteria</taxon>
        <taxon>Bacillati</taxon>
        <taxon>Cyanobacteriota</taxon>
        <taxon>Cyanophyceae</taxon>
        <taxon>Nostocales</taxon>
        <taxon>Calotrichaceae</taxon>
        <taxon>Dulcicalothrix</taxon>
    </lineage>
</organism>
<accession>A0A3S1CTS6</accession>
<evidence type="ECO:0000256" key="3">
    <source>
        <dbReference type="ARBA" id="ARBA00012438"/>
    </source>
</evidence>
<dbReference type="EC" id="2.7.13.3" evidence="3"/>
<dbReference type="GO" id="GO:0005886">
    <property type="term" value="C:plasma membrane"/>
    <property type="evidence" value="ECO:0007669"/>
    <property type="project" value="TreeGrafter"/>
</dbReference>
<dbReference type="InterPro" id="IPR004358">
    <property type="entry name" value="Sig_transdc_His_kin-like_C"/>
</dbReference>
<dbReference type="Gene3D" id="3.30.565.10">
    <property type="entry name" value="Histidine kinase-like ATPase, C-terminal domain"/>
    <property type="match status" value="1"/>
</dbReference>
<dbReference type="InterPro" id="IPR036097">
    <property type="entry name" value="HisK_dim/P_sf"/>
</dbReference>
<dbReference type="SMART" id="SM00448">
    <property type="entry name" value="REC"/>
    <property type="match status" value="1"/>
</dbReference>